<dbReference type="PROSITE" id="PS00774">
    <property type="entry name" value="CHITINASE_19_2"/>
    <property type="match status" value="1"/>
</dbReference>
<protein>
    <recommendedName>
        <fullName evidence="3">chitinase</fullName>
        <ecNumber evidence="3">3.2.1.14</ecNumber>
    </recommendedName>
</protein>
<keyword evidence="7" id="KW-0146">Chitin degradation</keyword>
<evidence type="ECO:0000256" key="6">
    <source>
        <dbReference type="ARBA" id="ARBA00022821"/>
    </source>
</evidence>
<keyword evidence="8 12" id="KW-1015">Disulfide bond</keyword>
<evidence type="ECO:0000256" key="3">
    <source>
        <dbReference type="ARBA" id="ARBA00012729"/>
    </source>
</evidence>
<evidence type="ECO:0000256" key="2">
    <source>
        <dbReference type="ARBA" id="ARBA00009373"/>
    </source>
</evidence>
<evidence type="ECO:0000313" key="17">
    <source>
        <dbReference type="Proteomes" id="UP001180020"/>
    </source>
</evidence>
<evidence type="ECO:0000256" key="14">
    <source>
        <dbReference type="SAM" id="SignalP"/>
    </source>
</evidence>
<evidence type="ECO:0000256" key="13">
    <source>
        <dbReference type="PROSITE-ProRule" id="PRU00261"/>
    </source>
</evidence>
<evidence type="ECO:0000256" key="5">
    <source>
        <dbReference type="ARBA" id="ARBA00022729"/>
    </source>
</evidence>
<dbReference type="PROSITE" id="PS50941">
    <property type="entry name" value="CHIT_BIND_I_2"/>
    <property type="match status" value="1"/>
</dbReference>
<comment type="caution">
    <text evidence="13">Lacks conserved residue(s) required for the propagation of feature annotation.</text>
</comment>
<evidence type="ECO:0000313" key="16">
    <source>
        <dbReference type="EMBL" id="KAK1307161.1"/>
    </source>
</evidence>
<feature type="chain" id="PRO_5043474193" description="chitinase" evidence="14">
    <location>
        <begin position="22"/>
        <end position="316"/>
    </location>
</feature>
<evidence type="ECO:0000256" key="7">
    <source>
        <dbReference type="ARBA" id="ARBA00023024"/>
    </source>
</evidence>
<dbReference type="EC" id="3.2.1.14" evidence="3"/>
<dbReference type="Gene3D" id="3.30.20.10">
    <property type="entry name" value="Endochitinase, domain 2"/>
    <property type="match status" value="1"/>
</dbReference>
<keyword evidence="11" id="KW-0624">Polysaccharide degradation</keyword>
<keyword evidence="10" id="KW-0326">Glycosidase</keyword>
<dbReference type="CDD" id="cd00325">
    <property type="entry name" value="chitinase_GH19"/>
    <property type="match status" value="1"/>
</dbReference>
<dbReference type="SMART" id="SM00270">
    <property type="entry name" value="ChtBD1"/>
    <property type="match status" value="1"/>
</dbReference>
<dbReference type="PIRSF" id="PIRSF001060">
    <property type="entry name" value="Endochitinase"/>
    <property type="match status" value="1"/>
</dbReference>
<gene>
    <name evidence="16" type="primary">CHIA1</name>
    <name evidence="16" type="ORF">QJS10_CPA10g01743</name>
</gene>
<dbReference type="Gene3D" id="1.10.530.10">
    <property type="match status" value="1"/>
</dbReference>
<dbReference type="GO" id="GO:0016998">
    <property type="term" value="P:cell wall macromolecule catabolic process"/>
    <property type="evidence" value="ECO:0007669"/>
    <property type="project" value="InterPro"/>
</dbReference>
<dbReference type="Pfam" id="PF00182">
    <property type="entry name" value="Glyco_hydro_19"/>
    <property type="match status" value="1"/>
</dbReference>
<keyword evidence="10" id="KW-0378">Hydrolase</keyword>
<dbReference type="InterPro" id="IPR001002">
    <property type="entry name" value="Chitin-bd_1"/>
</dbReference>
<organism evidence="16 17">
    <name type="scientific">Acorus calamus</name>
    <name type="common">Sweet flag</name>
    <dbReference type="NCBI Taxonomy" id="4465"/>
    <lineage>
        <taxon>Eukaryota</taxon>
        <taxon>Viridiplantae</taxon>
        <taxon>Streptophyta</taxon>
        <taxon>Embryophyta</taxon>
        <taxon>Tracheophyta</taxon>
        <taxon>Spermatophyta</taxon>
        <taxon>Magnoliopsida</taxon>
        <taxon>Liliopsida</taxon>
        <taxon>Acoraceae</taxon>
        <taxon>Acorus</taxon>
    </lineage>
</organism>
<evidence type="ECO:0000256" key="9">
    <source>
        <dbReference type="ARBA" id="ARBA00023277"/>
    </source>
</evidence>
<dbReference type="EMBL" id="JAUJYO010000010">
    <property type="protein sequence ID" value="KAK1307161.1"/>
    <property type="molecule type" value="Genomic_DNA"/>
</dbReference>
<accession>A0AAV9E0Q9</accession>
<dbReference type="PANTHER" id="PTHR22595">
    <property type="entry name" value="CHITINASE-RELATED"/>
    <property type="match status" value="1"/>
</dbReference>
<dbReference type="PRINTS" id="PR00451">
    <property type="entry name" value="CHITINBINDNG"/>
</dbReference>
<reference evidence="16" key="2">
    <citation type="submission" date="2023-06" db="EMBL/GenBank/DDBJ databases">
        <authorList>
            <person name="Ma L."/>
            <person name="Liu K.-W."/>
            <person name="Li Z."/>
            <person name="Hsiao Y.-Y."/>
            <person name="Qi Y."/>
            <person name="Fu T."/>
            <person name="Tang G."/>
            <person name="Zhang D."/>
            <person name="Sun W.-H."/>
            <person name="Liu D.-K."/>
            <person name="Li Y."/>
            <person name="Chen G.-Z."/>
            <person name="Liu X.-D."/>
            <person name="Liao X.-Y."/>
            <person name="Jiang Y.-T."/>
            <person name="Yu X."/>
            <person name="Hao Y."/>
            <person name="Huang J."/>
            <person name="Zhao X.-W."/>
            <person name="Ke S."/>
            <person name="Chen Y.-Y."/>
            <person name="Wu W.-L."/>
            <person name="Hsu J.-L."/>
            <person name="Lin Y.-F."/>
            <person name="Huang M.-D."/>
            <person name="Li C.-Y."/>
            <person name="Huang L."/>
            <person name="Wang Z.-W."/>
            <person name="Zhao X."/>
            <person name="Zhong W.-Y."/>
            <person name="Peng D.-H."/>
            <person name="Ahmad S."/>
            <person name="Lan S."/>
            <person name="Zhang J.-S."/>
            <person name="Tsai W.-C."/>
            <person name="Van De Peer Y."/>
            <person name="Liu Z.-J."/>
        </authorList>
    </citation>
    <scope>NUCLEOTIDE SEQUENCE</scope>
    <source>
        <strain evidence="16">CP</strain>
        <tissue evidence="16">Leaves</tissue>
    </source>
</reference>
<feature type="domain" description="Chitin-binding type-1" evidence="15">
    <location>
        <begin position="22"/>
        <end position="64"/>
    </location>
</feature>
<feature type="disulfide bond" evidence="12 13">
    <location>
        <begin position="25"/>
        <end position="40"/>
    </location>
</feature>
<dbReference type="GO" id="GO:0008843">
    <property type="term" value="F:endochitinase activity"/>
    <property type="evidence" value="ECO:0007669"/>
    <property type="project" value="UniProtKB-EC"/>
</dbReference>
<evidence type="ECO:0000256" key="4">
    <source>
        <dbReference type="ARBA" id="ARBA00022669"/>
    </source>
</evidence>
<dbReference type="PANTHER" id="PTHR22595:SF79">
    <property type="entry name" value="CHITINASE 12"/>
    <property type="match status" value="1"/>
</dbReference>
<evidence type="ECO:0000256" key="10">
    <source>
        <dbReference type="ARBA" id="ARBA00023295"/>
    </source>
</evidence>
<dbReference type="GO" id="GO:0000272">
    <property type="term" value="P:polysaccharide catabolic process"/>
    <property type="evidence" value="ECO:0007669"/>
    <property type="project" value="UniProtKB-KW"/>
</dbReference>
<feature type="signal peptide" evidence="14">
    <location>
        <begin position="1"/>
        <end position="21"/>
    </location>
</feature>
<dbReference type="InterPro" id="IPR016283">
    <property type="entry name" value="Glyco_hydro_19"/>
</dbReference>
<feature type="disulfide bond" evidence="12">
    <location>
        <begin position="160"/>
        <end position="168"/>
    </location>
</feature>
<dbReference type="Pfam" id="PF00187">
    <property type="entry name" value="Chitin_bind_1"/>
    <property type="match status" value="1"/>
</dbReference>
<feature type="disulfide bond" evidence="12 13">
    <location>
        <begin position="39"/>
        <end position="53"/>
    </location>
</feature>
<keyword evidence="6" id="KW-0611">Plant defense</keyword>
<comment type="catalytic activity">
    <reaction evidence="1">
        <text>Random endo-hydrolysis of N-acetyl-beta-D-glucosaminide (1-&gt;4)-beta-linkages in chitin and chitodextrins.</text>
        <dbReference type="EC" id="3.2.1.14"/>
    </reaction>
</comment>
<keyword evidence="9" id="KW-0119">Carbohydrate metabolism</keyword>
<keyword evidence="17" id="KW-1185">Reference proteome</keyword>
<dbReference type="InterPro" id="IPR000726">
    <property type="entry name" value="Glyco_hydro_19_cat"/>
</dbReference>
<dbReference type="InterPro" id="IPR036861">
    <property type="entry name" value="Endochitinase-like_sf"/>
</dbReference>
<proteinExistence type="inferred from homology"/>
<keyword evidence="5 14" id="KW-0732">Signal</keyword>
<dbReference type="CDD" id="cd06921">
    <property type="entry name" value="ChtBD1_GH19_hevein"/>
    <property type="match status" value="1"/>
</dbReference>
<dbReference type="SUPFAM" id="SSF53955">
    <property type="entry name" value="Lysozyme-like"/>
    <property type="match status" value="1"/>
</dbReference>
<feature type="disulfide bond" evidence="12">
    <location>
        <begin position="87"/>
        <end position="149"/>
    </location>
</feature>
<keyword evidence="4 13" id="KW-0147">Chitin-binding</keyword>
<dbReference type="GO" id="GO:0006032">
    <property type="term" value="P:chitin catabolic process"/>
    <property type="evidence" value="ECO:0007669"/>
    <property type="project" value="UniProtKB-KW"/>
</dbReference>
<dbReference type="InterPro" id="IPR023346">
    <property type="entry name" value="Lysozyme-like_dom_sf"/>
</dbReference>
<comment type="caution">
    <text evidence="16">The sequence shown here is derived from an EMBL/GenBank/DDBJ whole genome shotgun (WGS) entry which is preliminary data.</text>
</comment>
<feature type="disulfide bond" evidence="12">
    <location>
        <begin position="267"/>
        <end position="299"/>
    </location>
</feature>
<evidence type="ECO:0000256" key="11">
    <source>
        <dbReference type="ARBA" id="ARBA00023326"/>
    </source>
</evidence>
<dbReference type="PROSITE" id="PS00026">
    <property type="entry name" value="CHIT_BIND_I_1"/>
    <property type="match status" value="1"/>
</dbReference>
<feature type="disulfide bond" evidence="12 13">
    <location>
        <begin position="34"/>
        <end position="46"/>
    </location>
</feature>
<evidence type="ECO:0000256" key="8">
    <source>
        <dbReference type="ARBA" id="ARBA00023157"/>
    </source>
</evidence>
<comment type="similarity">
    <text evidence="2">Belongs to the glycosyl hydrolase 19 family. Chitinase class I subfamily.</text>
</comment>
<name>A0AAV9E0Q9_ACOCL</name>
<evidence type="ECO:0000256" key="12">
    <source>
        <dbReference type="PIRSR" id="PIRSR001060-2"/>
    </source>
</evidence>
<evidence type="ECO:0000259" key="15">
    <source>
        <dbReference type="PROSITE" id="PS50941"/>
    </source>
</evidence>
<dbReference type="GO" id="GO:0050832">
    <property type="term" value="P:defense response to fungus"/>
    <property type="evidence" value="ECO:0007669"/>
    <property type="project" value="TreeGrafter"/>
</dbReference>
<dbReference type="AlphaFoldDB" id="A0AAV9E0Q9"/>
<dbReference type="InterPro" id="IPR018371">
    <property type="entry name" value="Chitin-binding_1_CS"/>
</dbReference>
<dbReference type="GO" id="GO:0008061">
    <property type="term" value="F:chitin binding"/>
    <property type="evidence" value="ECO:0007669"/>
    <property type="project" value="UniProtKB-UniRule"/>
</dbReference>
<dbReference type="Gene3D" id="3.30.60.10">
    <property type="entry name" value="Endochitinase-like"/>
    <property type="match status" value="1"/>
</dbReference>
<evidence type="ECO:0000256" key="1">
    <source>
        <dbReference type="ARBA" id="ARBA00000822"/>
    </source>
</evidence>
<reference evidence="16" key="1">
    <citation type="journal article" date="2023" name="Nat. Commun.">
        <title>Diploid and tetraploid genomes of Acorus and the evolution of monocots.</title>
        <authorList>
            <person name="Ma L."/>
            <person name="Liu K.W."/>
            <person name="Li Z."/>
            <person name="Hsiao Y.Y."/>
            <person name="Qi Y."/>
            <person name="Fu T."/>
            <person name="Tang G.D."/>
            <person name="Zhang D."/>
            <person name="Sun W.H."/>
            <person name="Liu D.K."/>
            <person name="Li Y."/>
            <person name="Chen G.Z."/>
            <person name="Liu X.D."/>
            <person name="Liao X.Y."/>
            <person name="Jiang Y.T."/>
            <person name="Yu X."/>
            <person name="Hao Y."/>
            <person name="Huang J."/>
            <person name="Zhao X.W."/>
            <person name="Ke S."/>
            <person name="Chen Y.Y."/>
            <person name="Wu W.L."/>
            <person name="Hsu J.L."/>
            <person name="Lin Y.F."/>
            <person name="Huang M.D."/>
            <person name="Li C.Y."/>
            <person name="Huang L."/>
            <person name="Wang Z.W."/>
            <person name="Zhao X."/>
            <person name="Zhong W.Y."/>
            <person name="Peng D.H."/>
            <person name="Ahmad S."/>
            <person name="Lan S."/>
            <person name="Zhang J.S."/>
            <person name="Tsai W.C."/>
            <person name="Van de Peer Y."/>
            <person name="Liu Z.J."/>
        </authorList>
    </citation>
    <scope>NUCLEOTIDE SEQUENCE</scope>
    <source>
        <strain evidence="16">CP</strain>
    </source>
</reference>
<dbReference type="SUPFAM" id="SSF57016">
    <property type="entry name" value="Plant lectins/antimicrobial peptides"/>
    <property type="match status" value="1"/>
</dbReference>
<dbReference type="Proteomes" id="UP001180020">
    <property type="component" value="Unassembled WGS sequence"/>
</dbReference>
<sequence length="316" mass="34499">MKTQTVRIIVFLFLTTLVAHAQPQCGEQAGGALCPDGLCCSPWGYCGSTPEYCGGSGGRGDGGGGLGSHITRSLFEEMLKHRNDVACPARGFYTYDDFLASANSFEGFATTGDEDTRKREIAAFLAQTSHQTTGGWEGAADGANAWGYCLKEEVKHTDNCQLGVEYQCPPGQQYYGRGPMQISYKYNYGRAGKYLGIDLLNNPGLVATNGTISFDTAFWFWMTPQSPKPSCHDVMTGNWKPSKVDVAARRLPGLGLTTNIINGGRECGRATDARVEDRIGFYKRYCDLLGVSYGENLDCYNMRPYSFILEAVQSMA</sequence>